<feature type="binding site" evidence="19">
    <location>
        <position position="870"/>
    </location>
    <ligand>
        <name>ATP</name>
        <dbReference type="ChEBI" id="CHEBI:30616"/>
        <label>2</label>
    </ligand>
</feature>
<dbReference type="SMART" id="SM01096">
    <property type="entry name" value="CPSase_L_D3"/>
    <property type="match status" value="1"/>
</dbReference>
<dbReference type="EMBL" id="CP018171">
    <property type="protein sequence ID" value="APH72031.1"/>
    <property type="molecule type" value="Genomic_DNA"/>
</dbReference>
<dbReference type="UniPathway" id="UPA00068">
    <property type="reaction ID" value="UER00171"/>
</dbReference>
<evidence type="ECO:0000256" key="19">
    <source>
        <dbReference type="HAMAP-Rule" id="MF_01210"/>
    </source>
</evidence>
<comment type="caution">
    <text evidence="19">Lacks conserved residue(s) required for the propagation of feature annotation.</text>
</comment>
<dbReference type="PROSITE" id="PS51855">
    <property type="entry name" value="MGS"/>
    <property type="match status" value="1"/>
</dbReference>
<feature type="binding site" evidence="19">
    <location>
        <position position="351"/>
    </location>
    <ligand>
        <name>Mg(2+)</name>
        <dbReference type="ChEBI" id="CHEBI:18420"/>
        <label>2</label>
    </ligand>
</feature>
<feature type="binding site" evidence="19">
    <location>
        <position position="872"/>
    </location>
    <ligand>
        <name>ATP</name>
        <dbReference type="ChEBI" id="CHEBI:30616"/>
        <label>2</label>
    </ligand>
</feature>
<dbReference type="InterPro" id="IPR033937">
    <property type="entry name" value="MGS_CPS_CarB"/>
</dbReference>
<dbReference type="GO" id="GO:0046872">
    <property type="term" value="F:metal ion binding"/>
    <property type="evidence" value="ECO:0007669"/>
    <property type="project" value="UniProtKB-KW"/>
</dbReference>
<keyword evidence="6 19" id="KW-0436">Ligase</keyword>
<evidence type="ECO:0000256" key="12">
    <source>
        <dbReference type="ARBA" id="ARBA00022842"/>
    </source>
</evidence>
<dbReference type="InterPro" id="IPR005483">
    <property type="entry name" value="CPSase_dom"/>
</dbReference>
<reference evidence="23" key="1">
    <citation type="submission" date="2016-11" db="EMBL/GenBank/DDBJ databases">
        <title>Mesorhizobium oceanicum sp. nov., isolated from deep seawater in South China Sea.</title>
        <authorList>
            <person name="Fu G.-Y."/>
        </authorList>
    </citation>
    <scope>NUCLEOTIDE SEQUENCE [LARGE SCALE GENOMIC DNA]</scope>
    <source>
        <strain evidence="23">B7</strain>
    </source>
</reference>
<comment type="pathway">
    <text evidence="3 19">Amino-acid biosynthesis; L-arginine biosynthesis; carbamoyl phosphate from bicarbonate: step 1/1.</text>
</comment>
<feature type="binding site" evidence="19">
    <location>
        <position position="295"/>
    </location>
    <ligand>
        <name>ATP</name>
        <dbReference type="ChEBI" id="CHEBI:30616"/>
        <label>1</label>
    </ligand>
</feature>
<evidence type="ECO:0000256" key="14">
    <source>
        <dbReference type="ARBA" id="ARBA00023211"/>
    </source>
</evidence>
<feature type="binding site" evidence="19">
    <location>
        <position position="221"/>
    </location>
    <ligand>
        <name>ATP</name>
        <dbReference type="ChEBI" id="CHEBI:30616"/>
        <label>1</label>
    </ligand>
</feature>
<feature type="binding site" evidence="19">
    <location>
        <position position="337"/>
    </location>
    <ligand>
        <name>Mn(2+)</name>
        <dbReference type="ChEBI" id="CHEBI:29035"/>
        <label>1</label>
    </ligand>
</feature>
<dbReference type="HAMAP" id="MF_01210_B">
    <property type="entry name" value="CPSase_L_chain_B"/>
    <property type="match status" value="1"/>
</dbReference>
<proteinExistence type="inferred from homology"/>
<dbReference type="InterPro" id="IPR006275">
    <property type="entry name" value="CPSase_lsu"/>
</dbReference>
<evidence type="ECO:0000256" key="13">
    <source>
        <dbReference type="ARBA" id="ARBA00022975"/>
    </source>
</evidence>
<dbReference type="GO" id="GO:0005524">
    <property type="term" value="F:ATP binding"/>
    <property type="evidence" value="ECO:0007669"/>
    <property type="project" value="UniProtKB-UniRule"/>
</dbReference>
<dbReference type="InterPro" id="IPR016185">
    <property type="entry name" value="PreATP-grasp_dom_sf"/>
</dbReference>
<dbReference type="GO" id="GO:0004087">
    <property type="term" value="F:carbamoyl-phosphate synthase (ammonia) activity"/>
    <property type="evidence" value="ECO:0007669"/>
    <property type="project" value="UniProtKB-EC"/>
</dbReference>
<dbReference type="Gene3D" id="3.30.470.20">
    <property type="entry name" value="ATP-grasp fold, B domain"/>
    <property type="match status" value="2"/>
</dbReference>
<dbReference type="GO" id="GO:0004088">
    <property type="term" value="F:carbamoyl-phosphate synthase (glutamine-hydrolyzing) activity"/>
    <property type="evidence" value="ECO:0007669"/>
    <property type="project" value="UniProtKB-UniRule"/>
</dbReference>
<dbReference type="STRING" id="1670800.BSQ44_12155"/>
<keyword evidence="9 19" id="KW-0677">Repeat</keyword>
<dbReference type="InterPro" id="IPR036914">
    <property type="entry name" value="MGS-like_dom_sf"/>
</dbReference>
<evidence type="ECO:0000256" key="5">
    <source>
        <dbReference type="ARBA" id="ARBA00022571"/>
    </source>
</evidence>
<feature type="binding site" evidence="19">
    <location>
        <position position="293"/>
    </location>
    <ligand>
        <name>ATP</name>
        <dbReference type="ChEBI" id="CHEBI:30616"/>
        <label>1</label>
    </ligand>
</feature>
<dbReference type="NCBIfam" id="NF003671">
    <property type="entry name" value="PRK05294.1"/>
    <property type="match status" value="1"/>
</dbReference>
<dbReference type="CDD" id="cd01424">
    <property type="entry name" value="MGS_CPS_II"/>
    <property type="match status" value="1"/>
</dbReference>
<keyword evidence="14" id="KW-0464">Manganese</keyword>
<feature type="binding site" evidence="19">
    <location>
        <position position="227"/>
    </location>
    <ligand>
        <name>ATP</name>
        <dbReference type="ChEBI" id="CHEBI:30616"/>
        <label>1</label>
    </ligand>
</feature>
<dbReference type="InterPro" id="IPR036897">
    <property type="entry name" value="CarbamoylP_synth_lsu_oligo_sf"/>
</dbReference>
<feature type="binding site" evidence="19">
    <location>
        <position position="129"/>
    </location>
    <ligand>
        <name>ATP</name>
        <dbReference type="ChEBI" id="CHEBI:30616"/>
        <label>1</label>
    </ligand>
</feature>
<feature type="binding site" evidence="19">
    <location>
        <position position="351"/>
    </location>
    <ligand>
        <name>Mg(2+)</name>
        <dbReference type="ChEBI" id="CHEBI:18420"/>
        <label>1</label>
    </ligand>
</feature>
<dbReference type="FunFam" id="3.40.50.20:FF:000003">
    <property type="entry name" value="Carbamoyl-phosphate synthase large chain"/>
    <property type="match status" value="1"/>
</dbReference>
<dbReference type="AlphaFoldDB" id="A0A1L3SRN9"/>
<evidence type="ECO:0000256" key="8">
    <source>
        <dbReference type="ARBA" id="ARBA00022723"/>
    </source>
</evidence>
<dbReference type="SUPFAM" id="SSF48108">
    <property type="entry name" value="Carbamoyl phosphate synthetase, large subunit connection domain"/>
    <property type="match status" value="1"/>
</dbReference>
<feature type="binding site" evidence="19">
    <location>
        <position position="844"/>
    </location>
    <ligand>
        <name>ATP</name>
        <dbReference type="ChEBI" id="CHEBI:30616"/>
        <label>2</label>
    </ligand>
</feature>
<dbReference type="EC" id="6.3.4.16" evidence="19"/>
<dbReference type="SMART" id="SM00851">
    <property type="entry name" value="MGS"/>
    <property type="match status" value="1"/>
</dbReference>
<evidence type="ECO:0000313" key="23">
    <source>
        <dbReference type="Proteomes" id="UP000182840"/>
    </source>
</evidence>
<dbReference type="GO" id="GO:0005737">
    <property type="term" value="C:cytoplasm"/>
    <property type="evidence" value="ECO:0007669"/>
    <property type="project" value="TreeGrafter"/>
</dbReference>
<evidence type="ECO:0000256" key="1">
    <source>
        <dbReference type="ARBA" id="ARBA00001936"/>
    </source>
</evidence>
<evidence type="ECO:0000256" key="11">
    <source>
        <dbReference type="ARBA" id="ARBA00022840"/>
    </source>
</evidence>
<dbReference type="InterPro" id="IPR011607">
    <property type="entry name" value="MGS-like_dom"/>
</dbReference>
<feature type="binding site" evidence="19">
    <location>
        <position position="871"/>
    </location>
    <ligand>
        <name>ATP</name>
        <dbReference type="ChEBI" id="CHEBI:30616"/>
        <label>2</label>
    </ligand>
</feature>
<dbReference type="PROSITE" id="PS00866">
    <property type="entry name" value="CPSASE_1"/>
    <property type="match status" value="1"/>
</dbReference>
<dbReference type="PROSITE" id="PS50975">
    <property type="entry name" value="ATP_GRASP"/>
    <property type="match status" value="2"/>
</dbReference>
<evidence type="ECO:0000256" key="18">
    <source>
        <dbReference type="ARBA" id="ARBA00062056"/>
    </source>
</evidence>
<keyword evidence="10 19" id="KW-0547">Nucleotide-binding</keyword>
<feature type="binding site" evidence="19">
    <location>
        <position position="912"/>
    </location>
    <ligand>
        <name>ATP</name>
        <dbReference type="ChEBI" id="CHEBI:30616"/>
        <label>2</label>
    </ligand>
</feature>
<dbReference type="PROSITE" id="PS51257">
    <property type="entry name" value="PROKAR_LIPOPROTEIN"/>
    <property type="match status" value="1"/>
</dbReference>
<feature type="binding site" evidence="19">
    <location>
        <position position="777"/>
    </location>
    <ligand>
        <name>ATP</name>
        <dbReference type="ChEBI" id="CHEBI:30616"/>
        <label>2</label>
    </ligand>
</feature>
<keyword evidence="23" id="KW-1185">Reference proteome</keyword>
<dbReference type="Pfam" id="PF25596">
    <property type="entry name" value="CPSase_L_D1"/>
    <property type="match status" value="2"/>
</dbReference>
<dbReference type="Pfam" id="PF02786">
    <property type="entry name" value="CPSase_L_D2"/>
    <property type="match status" value="3"/>
</dbReference>
<dbReference type="PRINTS" id="PR00098">
    <property type="entry name" value="CPSASE"/>
</dbReference>
<evidence type="ECO:0000256" key="17">
    <source>
        <dbReference type="ARBA" id="ARBA00057223"/>
    </source>
</evidence>
<feature type="binding site" evidence="19">
    <location>
        <position position="228"/>
    </location>
    <ligand>
        <name>ATP</name>
        <dbReference type="ChEBI" id="CHEBI:30616"/>
        <label>1</label>
    </ligand>
</feature>
<feature type="binding site" evidence="19">
    <location>
        <position position="912"/>
    </location>
    <ligand>
        <name>Mn(2+)</name>
        <dbReference type="ChEBI" id="CHEBI:29035"/>
        <label>3</label>
    </ligand>
</feature>
<keyword evidence="11 19" id="KW-0067">ATP-binding</keyword>
<dbReference type="KEGG" id="meso:BSQ44_12155"/>
<comment type="subunit">
    <text evidence="18 19">Composed of two chains; the small (or glutamine) chain promotes the hydrolysis of glutamine to ammonia, which is used by the large (or ammonia) chain to synthesize carbamoyl phosphate. Tetramer of heterodimers (alpha,beta)4.</text>
</comment>
<feature type="region of interest" description="Carboxyphosphate synthetic domain" evidence="19">
    <location>
        <begin position="1"/>
        <end position="455"/>
    </location>
</feature>
<evidence type="ECO:0000256" key="16">
    <source>
        <dbReference type="ARBA" id="ARBA00048816"/>
    </source>
</evidence>
<dbReference type="GO" id="GO:0006541">
    <property type="term" value="P:glutamine metabolic process"/>
    <property type="evidence" value="ECO:0007669"/>
    <property type="project" value="TreeGrafter"/>
</dbReference>
<feature type="binding site" evidence="19">
    <location>
        <position position="839"/>
    </location>
    <ligand>
        <name>ATP</name>
        <dbReference type="ChEBI" id="CHEBI:30616"/>
        <label>2</label>
    </ligand>
</feature>
<evidence type="ECO:0000256" key="4">
    <source>
        <dbReference type="ARBA" id="ARBA00009799"/>
    </source>
</evidence>
<comment type="catalytic activity">
    <reaction evidence="16 19">
        <text>hydrogencarbonate + L-glutamine + 2 ATP + H2O = carbamoyl phosphate + L-glutamate + 2 ADP + phosphate + 2 H(+)</text>
        <dbReference type="Rhea" id="RHEA:18633"/>
        <dbReference type="ChEBI" id="CHEBI:15377"/>
        <dbReference type="ChEBI" id="CHEBI:15378"/>
        <dbReference type="ChEBI" id="CHEBI:17544"/>
        <dbReference type="ChEBI" id="CHEBI:29985"/>
        <dbReference type="ChEBI" id="CHEBI:30616"/>
        <dbReference type="ChEBI" id="CHEBI:43474"/>
        <dbReference type="ChEBI" id="CHEBI:58228"/>
        <dbReference type="ChEBI" id="CHEBI:58359"/>
        <dbReference type="ChEBI" id="CHEBI:456216"/>
        <dbReference type="EC" id="6.3.5.5"/>
    </reaction>
</comment>
<dbReference type="Gene3D" id="3.40.50.1380">
    <property type="entry name" value="Methylglyoxal synthase-like domain"/>
    <property type="match status" value="1"/>
</dbReference>
<keyword evidence="5 19" id="KW-0055">Arginine biosynthesis</keyword>
<organism evidence="22 23">
    <name type="scientific">Aquibium oceanicum</name>
    <dbReference type="NCBI Taxonomy" id="1670800"/>
    <lineage>
        <taxon>Bacteria</taxon>
        <taxon>Pseudomonadati</taxon>
        <taxon>Pseudomonadota</taxon>
        <taxon>Alphaproteobacteria</taxon>
        <taxon>Hyphomicrobiales</taxon>
        <taxon>Phyllobacteriaceae</taxon>
        <taxon>Aquibium</taxon>
    </lineage>
</organism>
<evidence type="ECO:0000256" key="10">
    <source>
        <dbReference type="ARBA" id="ARBA00022741"/>
    </source>
</evidence>
<evidence type="ECO:0000259" key="21">
    <source>
        <dbReference type="PROSITE" id="PS51855"/>
    </source>
</evidence>
<keyword evidence="12" id="KW-0460">Magnesium</keyword>
<dbReference type="Pfam" id="PF02142">
    <property type="entry name" value="MGS"/>
    <property type="match status" value="1"/>
</dbReference>
<feature type="binding site" evidence="19">
    <location>
        <position position="351"/>
    </location>
    <ligand>
        <name>ATP</name>
        <dbReference type="ChEBI" id="CHEBI:30616"/>
        <label>1</label>
    </ligand>
</feature>
<feature type="binding site" evidence="19">
    <location>
        <position position="924"/>
    </location>
    <ligand>
        <name>Mn(2+)</name>
        <dbReference type="ChEBI" id="CHEBI:29035"/>
        <label>4</label>
    </ligand>
</feature>
<feature type="binding site" evidence="19">
    <location>
        <position position="924"/>
    </location>
    <ligand>
        <name>Mg(2+)</name>
        <dbReference type="ChEBI" id="CHEBI:18420"/>
        <label>4</label>
    </ligand>
</feature>
<dbReference type="GO" id="GO:0006526">
    <property type="term" value="P:L-arginine biosynthetic process"/>
    <property type="evidence" value="ECO:0007669"/>
    <property type="project" value="UniProtKB-UniRule"/>
</dbReference>
<feature type="region of interest" description="Allosteric domain" evidence="19">
    <location>
        <begin position="1025"/>
        <end position="1160"/>
    </location>
</feature>
<feature type="binding site" evidence="19">
    <location>
        <position position="924"/>
    </location>
    <ligand>
        <name>Mn(2+)</name>
        <dbReference type="ChEBI" id="CHEBI:29035"/>
        <label>3</label>
    </ligand>
</feature>
<dbReference type="EC" id="6.3.5.5" evidence="19"/>
<dbReference type="InterPro" id="IPR058047">
    <property type="entry name" value="CPSase_preATP-grasp"/>
</dbReference>
<dbReference type="UniPathway" id="UPA00070">
    <property type="reaction ID" value="UER00115"/>
</dbReference>
<evidence type="ECO:0000256" key="9">
    <source>
        <dbReference type="ARBA" id="ARBA00022737"/>
    </source>
</evidence>
<feature type="binding site" evidence="19">
    <location>
        <position position="351"/>
    </location>
    <ligand>
        <name>Mn(2+)</name>
        <dbReference type="ChEBI" id="CHEBI:29035"/>
        <label>1</label>
    </ligand>
</feature>
<protein>
    <recommendedName>
        <fullName evidence="19">Carbamoyl phosphate synthase large chain</fullName>
        <ecNumber evidence="19">6.3.4.16</ecNumber>
        <ecNumber evidence="19">6.3.5.5</ecNumber>
    </recommendedName>
    <alternativeName>
        <fullName evidence="19">Carbamoyl phosphate synthetase ammonia chain</fullName>
    </alternativeName>
</protein>
<dbReference type="InterPro" id="IPR005480">
    <property type="entry name" value="CPSase_lsu_oligo"/>
</dbReference>
<dbReference type="PANTHER" id="PTHR11405">
    <property type="entry name" value="CARBAMOYLTRANSFERASE FAMILY MEMBER"/>
    <property type="match status" value="1"/>
</dbReference>
<feature type="domain" description="MGS-like" evidence="21">
    <location>
        <begin position="1025"/>
        <end position="1160"/>
    </location>
</feature>
<gene>
    <name evidence="19" type="primary">carB</name>
    <name evidence="22" type="ORF">BSQ44_12155</name>
</gene>
<dbReference type="SUPFAM" id="SSF52440">
    <property type="entry name" value="PreATP-grasp domain"/>
    <property type="match status" value="2"/>
</dbReference>
<evidence type="ECO:0000313" key="22">
    <source>
        <dbReference type="EMBL" id="APH72031.1"/>
    </source>
</evidence>
<comment type="catalytic activity">
    <reaction evidence="15 19">
        <text>hydrogencarbonate + NH4(+) + 2 ATP = carbamoyl phosphate + 2 ADP + phosphate + 2 H(+)</text>
        <dbReference type="Rhea" id="RHEA:18029"/>
        <dbReference type="ChEBI" id="CHEBI:15378"/>
        <dbReference type="ChEBI" id="CHEBI:17544"/>
        <dbReference type="ChEBI" id="CHEBI:28938"/>
        <dbReference type="ChEBI" id="CHEBI:30616"/>
        <dbReference type="ChEBI" id="CHEBI:43474"/>
        <dbReference type="ChEBI" id="CHEBI:58228"/>
        <dbReference type="ChEBI" id="CHEBI:456216"/>
        <dbReference type="EC" id="6.3.4.16"/>
    </reaction>
</comment>
<evidence type="ECO:0000259" key="20">
    <source>
        <dbReference type="PROSITE" id="PS50975"/>
    </source>
</evidence>
<dbReference type="FunFam" id="3.30.470.20:FF:000007">
    <property type="entry name" value="Carbamoyl-phosphate synthase large chain"/>
    <property type="match status" value="1"/>
</dbReference>
<comment type="cofactor">
    <cofactor evidence="19">
        <name>Mg(2+)</name>
        <dbReference type="ChEBI" id="CHEBI:18420"/>
    </cofactor>
    <cofactor evidence="19">
        <name>Mn(2+)</name>
        <dbReference type="ChEBI" id="CHEBI:29035"/>
    </cofactor>
    <text evidence="19">Binds 4 Mg(2+) or Mn(2+) ions per subunit.</text>
</comment>
<feature type="binding site" evidence="19">
    <location>
        <position position="337"/>
    </location>
    <ligand>
        <name>ATP</name>
        <dbReference type="ChEBI" id="CHEBI:30616"/>
        <label>1</label>
    </ligand>
</feature>
<keyword evidence="8" id="KW-0479">Metal-binding</keyword>
<dbReference type="InterPro" id="IPR011761">
    <property type="entry name" value="ATP-grasp"/>
</dbReference>
<evidence type="ECO:0000256" key="7">
    <source>
        <dbReference type="ARBA" id="ARBA00022605"/>
    </source>
</evidence>
<dbReference type="NCBIfam" id="TIGR01369">
    <property type="entry name" value="CPSaseII_lrg"/>
    <property type="match status" value="1"/>
</dbReference>
<evidence type="ECO:0000256" key="6">
    <source>
        <dbReference type="ARBA" id="ARBA00022598"/>
    </source>
</evidence>
<evidence type="ECO:0000256" key="2">
    <source>
        <dbReference type="ARBA" id="ARBA00004812"/>
    </source>
</evidence>
<dbReference type="PANTHER" id="PTHR11405:SF53">
    <property type="entry name" value="CARBAMOYL-PHOSPHATE SYNTHASE [AMMONIA], MITOCHONDRIAL"/>
    <property type="match status" value="1"/>
</dbReference>
<dbReference type="RefSeq" id="WP_072604458.1">
    <property type="nucleotide sequence ID" value="NZ_CP018171.1"/>
</dbReference>
<dbReference type="PROSITE" id="PS00867">
    <property type="entry name" value="CPSASE_2"/>
    <property type="match status" value="2"/>
</dbReference>
<dbReference type="FunFam" id="3.40.50.20:FF:000001">
    <property type="entry name" value="Carbamoyl-phosphate synthase large chain"/>
    <property type="match status" value="1"/>
</dbReference>
<name>A0A1L3SRN9_9HYPH</name>
<evidence type="ECO:0000256" key="15">
    <source>
        <dbReference type="ARBA" id="ARBA00047359"/>
    </source>
</evidence>
<accession>A0A1L3SRN9</accession>
<evidence type="ECO:0000256" key="3">
    <source>
        <dbReference type="ARBA" id="ARBA00005077"/>
    </source>
</evidence>
<feature type="binding site" evidence="19">
    <location>
        <position position="260"/>
    </location>
    <ligand>
        <name>ATP</name>
        <dbReference type="ChEBI" id="CHEBI:30616"/>
        <label>1</label>
    </ligand>
</feature>
<dbReference type="NCBIfam" id="NF009455">
    <property type="entry name" value="PRK12815.1"/>
    <property type="match status" value="1"/>
</dbReference>
<dbReference type="FunFam" id="3.30.470.20:FF:000013">
    <property type="entry name" value="Carbamoyl-phosphate synthase large chain"/>
    <property type="match status" value="1"/>
</dbReference>
<keyword evidence="7 19" id="KW-0028">Amino-acid biosynthesis</keyword>
<feature type="binding site" evidence="19">
    <location>
        <position position="337"/>
    </location>
    <ligand>
        <name>Mg(2+)</name>
        <dbReference type="ChEBI" id="CHEBI:18420"/>
        <label>1</label>
    </ligand>
</feature>
<dbReference type="GO" id="GO:0044205">
    <property type="term" value="P:'de novo' UMP biosynthetic process"/>
    <property type="evidence" value="ECO:0007669"/>
    <property type="project" value="UniProtKB-UniRule"/>
</dbReference>
<dbReference type="InterPro" id="IPR005479">
    <property type="entry name" value="CPAse_ATP-bd"/>
</dbReference>
<feature type="binding site" evidence="19">
    <location>
        <position position="912"/>
    </location>
    <ligand>
        <name>Mg(2+)</name>
        <dbReference type="ChEBI" id="CHEBI:18420"/>
        <label>3</label>
    </ligand>
</feature>
<comment type="cofactor">
    <cofactor evidence="1">
        <name>Mn(2+)</name>
        <dbReference type="ChEBI" id="CHEBI:29035"/>
    </cofactor>
</comment>
<feature type="domain" description="ATP-grasp" evidence="20">
    <location>
        <begin position="741"/>
        <end position="953"/>
    </location>
</feature>
<feature type="binding site" evidence="19">
    <location>
        <position position="353"/>
    </location>
    <ligand>
        <name>Mn(2+)</name>
        <dbReference type="ChEBI" id="CHEBI:29035"/>
        <label>2</label>
    </ligand>
</feature>
<feature type="binding site" evidence="19">
    <location>
        <position position="353"/>
    </location>
    <ligand>
        <name>Mg(2+)</name>
        <dbReference type="ChEBI" id="CHEBI:18420"/>
        <label>2</label>
    </ligand>
</feature>
<dbReference type="Gene3D" id="1.10.1030.10">
    <property type="entry name" value="Carbamoyl-phosphate synthetase, large subunit oligomerisation domain"/>
    <property type="match status" value="1"/>
</dbReference>
<dbReference type="Pfam" id="PF02787">
    <property type="entry name" value="CPSase_L_D3"/>
    <property type="match status" value="1"/>
</dbReference>
<feature type="binding site" evidence="19">
    <location>
        <position position="924"/>
    </location>
    <ligand>
        <name>ATP</name>
        <dbReference type="ChEBI" id="CHEBI:30616"/>
        <label>2</label>
    </ligand>
</feature>
<dbReference type="Gene3D" id="3.40.50.20">
    <property type="match status" value="2"/>
</dbReference>
<feature type="binding site" evidence="19">
    <location>
        <position position="267"/>
    </location>
    <ligand>
        <name>ATP</name>
        <dbReference type="ChEBI" id="CHEBI:30616"/>
        <label>1</label>
    </ligand>
</feature>
<dbReference type="OrthoDB" id="9804197at2"/>
<sequence length="1160" mass="124887">MPRRTDISSILIIGAGPIVIGQACEFDYSGTQACKALKEEGFRVILVNSNPATIMTDPELADATYIEPITPEVVAKIIARERPDALLPTMGGQTALNTALSLRRMGVLERYGVEMIGANAEAIDMAEDRSLFREAMARIGLETPRSWLANASEVKNEDRKRHEAERAALKASAPDDLDTALDDLETRWNLGEGDRKQRYMSHAMAVAAQALDHVGLPAIIRPSFTLGGTGGGIAYNRAEYFDIVANGLDASPTTEVLIEESVLGWKEYEMEVVRDKADNCIIICSIENLDPMGVHTGDSITVAPALTLTDKEYQVMRNASIAVLREIGVETGGSNVQFAVNPADGRLVVIEMNPRVSRSSALASKATGFPIAKVAAKLAVGYTLDELENDITGGATPAAFEPSIDYVVTKIPRFAFEKFPGAEPVLSTAMKSVGEVMAIGRTFAESLQKALRGLETGLTGLDEIEIPGIGVGDDRNAIRAALGTATPDRLRMVAQAIRMGTSLEEVHAMCAIDPWFLEQIAAIIAMEARVREHGLPRDAENLRMLKSMGFSDARLASLARKDSEDVARLRGELGVHPVYKRIDTCAAEFASPTAYMYSTYESPFAGAPADEAKVSDRQKVVILGGGPNRIGQGIEFDYCCCHAAFALAEAGYESIMINCNPETVSTDYDTSDRLYFEPLTAEDVLEILRVEKAAGTLVGVIVQFGGQTPLKLAEALEKAGIPILGTSPDMIDLAEDRDRFQKLLTRLGLMQPRNGIAYSVEQARLVAGELGFPLVVRPSYVLGGRAMQIIHSEGMLQSYLLDTVPGLVPEDIKQKYPNDKTGQINTLLGKNPLLFDTYLSGAIEVDVDCLCDGSSTYVAGIMEHIEEAGIHSGDSACSLPVHSLAPSLVDELERQTAALAKALHVGGLMNVQYAVKDGDIYVLEVNPRASRTVPFVAKTIGKPIAKIAARIMAGESLDDAFAHYGDKPDPRALGHIAVKEAVFPFARFPGVDTLLGPEMKSTGEVMGIDTDYALAFAKSQLGAGVDLPRSGCLFVSVRDEDKAAVLPSVKRLADLGFRVLATGGTARFLRENGVDAEKINKVLEGRPHIEDAIRNRQVQLVFNTTDSQTAVSDSKSLRRATLMQKVPYYTTMAGAAAAAEAIAALKAGSLEVRPLQSYFA</sequence>
<comment type="similarity">
    <text evidence="4 19">Belongs to the CarB family.</text>
</comment>
<comment type="function">
    <text evidence="17 19">Large subunit of the glutamine-dependent carbamoyl phosphate synthetase (CPSase). CPSase catalyzes the formation of carbamoyl phosphate from the ammonia moiety of glutamine, carbonate, and phosphate donated by ATP, constituting the first step of 2 biosynthetic pathways, one leading to arginine and/or urea and the other to pyrimidine nucleotides. The large subunit (synthetase) binds the substrates ammonia (free or transferred from glutamine from the small subunit), hydrogencarbonate and ATP and carries out an ATP-coupled ligase reaction, activating hydrogencarbonate by forming carboxy phosphate which reacts with ammonia to form carbamoyl phosphate.</text>
</comment>
<feature type="binding site" evidence="19">
    <location>
        <position position="926"/>
    </location>
    <ligand>
        <name>Mg(2+)</name>
        <dbReference type="ChEBI" id="CHEBI:18420"/>
        <label>4</label>
    </ligand>
</feature>
<feature type="binding site" evidence="19">
    <location>
        <position position="869"/>
    </location>
    <ligand>
        <name>ATP</name>
        <dbReference type="ChEBI" id="CHEBI:30616"/>
        <label>2</label>
    </ligand>
</feature>
<dbReference type="Proteomes" id="UP000182840">
    <property type="component" value="Chromosome"/>
</dbReference>
<keyword evidence="13 19" id="KW-0665">Pyrimidine biosynthesis</keyword>
<comment type="pathway">
    <text evidence="2 19">Pyrimidine metabolism; UMP biosynthesis via de novo pathway; (S)-dihydroorotate from bicarbonate: step 1/3.</text>
</comment>
<feature type="binding site" evidence="19">
    <location>
        <position position="926"/>
    </location>
    <ligand>
        <name>Mn(2+)</name>
        <dbReference type="ChEBI" id="CHEBI:29035"/>
        <label>4</label>
    </ligand>
</feature>
<dbReference type="SUPFAM" id="SSF52335">
    <property type="entry name" value="Methylglyoxal synthase-like"/>
    <property type="match status" value="1"/>
</dbReference>
<feature type="binding site" evidence="19">
    <location>
        <position position="294"/>
    </location>
    <ligand>
        <name>ATP</name>
        <dbReference type="ChEBI" id="CHEBI:30616"/>
        <label>1</label>
    </ligand>
</feature>
<feature type="binding site" evidence="19">
    <location>
        <position position="924"/>
    </location>
    <ligand>
        <name>Mg(2+)</name>
        <dbReference type="ChEBI" id="CHEBI:18420"/>
        <label>3</label>
    </ligand>
</feature>
<dbReference type="FunFam" id="1.10.1030.10:FF:000002">
    <property type="entry name" value="Carbamoyl-phosphate synthase large chain"/>
    <property type="match status" value="1"/>
</dbReference>
<comment type="domain">
    <text evidence="19">The large subunit is composed of 2 ATP-grasp domains that are involved in binding the 2 ATP molecules needed for carbamoyl phosphate synthesis. The N-terminal ATP-grasp domain (referred to as the carboxyphosphate synthetic component) catalyzes the ATP-dependent phosphorylation of hydrogencarbonate to carboxyphosphate and the subsequent nucleophilic attack by ammonia to form a carbamate intermediate. The C-terminal ATP-grasp domain (referred to as the carbamoyl phosphate synthetic component) then catalyzes the phosphorylation of carbamate with the second ATP to form the end product carbamoyl phosphate. The reactive and unstable enzyme intermediates are sequentially channeled from one active site to the next through the interior of the protein over a distance of at least 96 A.</text>
</comment>
<feature type="binding site" evidence="19">
    <location>
        <position position="351"/>
    </location>
    <ligand>
        <name>Mn(2+)</name>
        <dbReference type="ChEBI" id="CHEBI:29035"/>
        <label>2</label>
    </ligand>
</feature>
<feature type="domain" description="ATP-grasp" evidence="20">
    <location>
        <begin position="184"/>
        <end position="380"/>
    </location>
</feature>
<feature type="binding site" evidence="19">
    <location>
        <position position="837"/>
    </location>
    <ligand>
        <name>ATP</name>
        <dbReference type="ChEBI" id="CHEBI:30616"/>
        <label>2</label>
    </ligand>
</feature>
<dbReference type="SUPFAM" id="SSF56059">
    <property type="entry name" value="Glutathione synthetase ATP-binding domain-like"/>
    <property type="match status" value="2"/>
</dbReference>
<feature type="binding site" evidence="19">
    <location>
        <position position="262"/>
    </location>
    <ligand>
        <name>ATP</name>
        <dbReference type="ChEBI" id="CHEBI:30616"/>
        <label>1</label>
    </ligand>
</feature>